<comment type="caution">
    <text evidence="2">The sequence shown here is derived from an EMBL/GenBank/DDBJ whole genome shotgun (WGS) entry which is preliminary data.</text>
</comment>
<dbReference type="CDD" id="cd02236">
    <property type="entry name" value="cupin_CV2614-like"/>
    <property type="match status" value="1"/>
</dbReference>
<reference evidence="2 3" key="1">
    <citation type="submission" date="2017-10" db="EMBL/GenBank/DDBJ databases">
        <title>Genomics of the genus Arcobacter.</title>
        <authorList>
            <person name="Perez-Cataluna A."/>
            <person name="Figueras M.J."/>
        </authorList>
    </citation>
    <scope>NUCLEOTIDE SEQUENCE [LARGE SCALE GENOMIC DNA]</scope>
    <source>
        <strain evidence="2 3">CECT 8987</strain>
    </source>
</reference>
<feature type="domain" description="Cupin type-2" evidence="1">
    <location>
        <begin position="60"/>
        <end position="127"/>
    </location>
</feature>
<gene>
    <name evidence="2" type="ORF">CRV04_12060</name>
</gene>
<organism evidence="2 3">
    <name type="scientific">Candidatus Marinarcus aquaticus</name>
    <dbReference type="NCBI Taxonomy" id="2044504"/>
    <lineage>
        <taxon>Bacteria</taxon>
        <taxon>Pseudomonadati</taxon>
        <taxon>Campylobacterota</taxon>
        <taxon>Epsilonproteobacteria</taxon>
        <taxon>Campylobacterales</taxon>
        <taxon>Arcobacteraceae</taxon>
        <taxon>Candidatus Marinarcus</taxon>
    </lineage>
</organism>
<dbReference type="InterPro" id="IPR011051">
    <property type="entry name" value="RmlC_Cupin_sf"/>
</dbReference>
<dbReference type="SUPFAM" id="SSF51182">
    <property type="entry name" value="RmlC-like cupins"/>
    <property type="match status" value="1"/>
</dbReference>
<evidence type="ECO:0000313" key="2">
    <source>
        <dbReference type="EMBL" id="RXJ54110.1"/>
    </source>
</evidence>
<keyword evidence="3" id="KW-1185">Reference proteome</keyword>
<name>A0A4Q0XPX3_9BACT</name>
<dbReference type="PANTHER" id="PTHR36156:SF2">
    <property type="entry name" value="CUPIN TYPE-2 DOMAIN-CONTAINING PROTEIN"/>
    <property type="match status" value="1"/>
</dbReference>
<dbReference type="PANTHER" id="PTHR36156">
    <property type="entry name" value="SLR2101 PROTEIN"/>
    <property type="match status" value="1"/>
</dbReference>
<dbReference type="OrthoDB" id="287220at2"/>
<dbReference type="Pfam" id="PF07883">
    <property type="entry name" value="Cupin_2"/>
    <property type="match status" value="1"/>
</dbReference>
<dbReference type="Gene3D" id="2.60.120.10">
    <property type="entry name" value="Jelly Rolls"/>
    <property type="match status" value="1"/>
</dbReference>
<dbReference type="AlphaFoldDB" id="A0A4Q0XPX3"/>
<evidence type="ECO:0000259" key="1">
    <source>
        <dbReference type="Pfam" id="PF07883"/>
    </source>
</evidence>
<dbReference type="InterPro" id="IPR047142">
    <property type="entry name" value="OryJ/VirC-like"/>
</dbReference>
<accession>A0A4Q0XPX3</accession>
<dbReference type="Proteomes" id="UP000290657">
    <property type="component" value="Unassembled WGS sequence"/>
</dbReference>
<evidence type="ECO:0000313" key="3">
    <source>
        <dbReference type="Proteomes" id="UP000290657"/>
    </source>
</evidence>
<protein>
    <submittedName>
        <fullName evidence="2">Cupin</fullName>
    </submittedName>
</protein>
<dbReference type="InterPro" id="IPR013096">
    <property type="entry name" value="Cupin_2"/>
</dbReference>
<dbReference type="EMBL" id="PDKN01000011">
    <property type="protein sequence ID" value="RXJ54110.1"/>
    <property type="molecule type" value="Genomic_DNA"/>
</dbReference>
<dbReference type="RefSeq" id="WP_128997114.1">
    <property type="nucleotide sequence ID" value="NZ_PDKN01000011.1"/>
</dbReference>
<dbReference type="InterPro" id="IPR014710">
    <property type="entry name" value="RmlC-like_jellyroll"/>
</dbReference>
<sequence>MVRQLLLYLVIITTVSINGFAHEASEVLHVETLAKSTKSWNGVALPSYPKGQPEVTILNITIPPHSKLVWHKHPVINAGVLLSGELSVISEKGETLELKKGESIVELVNTWHYGENRGDIPAQIMVFYAGTTDLPITVKKE</sequence>
<proteinExistence type="predicted"/>